<proteinExistence type="predicted"/>
<keyword evidence="1" id="KW-0812">Transmembrane</keyword>
<keyword evidence="1" id="KW-0472">Membrane</keyword>
<accession>A0ABT7H987</accession>
<comment type="caution">
    <text evidence="2">The sequence shown here is derived from an EMBL/GenBank/DDBJ whole genome shotgun (WGS) entry which is preliminary data.</text>
</comment>
<dbReference type="PANTHER" id="PTHR35519">
    <property type="entry name" value="MEMBRANE PROTEINS"/>
    <property type="match status" value="1"/>
</dbReference>
<reference evidence="2 3" key="1">
    <citation type="submission" date="2023-05" db="EMBL/GenBank/DDBJ databases">
        <title>Marinobacter albus sp. nov., a marine bacterium isolated from sand in a coastal intertidal zone of huludao.</title>
        <authorList>
            <person name="Deng T."/>
        </authorList>
    </citation>
    <scope>NUCLEOTIDE SEQUENCE [LARGE SCALE GENOMIC DNA]</scope>
    <source>
        <strain evidence="2 3">M216</strain>
    </source>
</reference>
<evidence type="ECO:0000256" key="1">
    <source>
        <dbReference type="SAM" id="Phobius"/>
    </source>
</evidence>
<feature type="transmembrane region" description="Helical" evidence="1">
    <location>
        <begin position="40"/>
        <end position="62"/>
    </location>
</feature>
<dbReference type="RefSeq" id="WP_285367410.1">
    <property type="nucleotide sequence ID" value="NZ_JASSQD010000001.1"/>
</dbReference>
<organism evidence="2 3">
    <name type="scientific">Marinobacter albus</name>
    <dbReference type="NCBI Taxonomy" id="3030833"/>
    <lineage>
        <taxon>Bacteria</taxon>
        <taxon>Pseudomonadati</taxon>
        <taxon>Pseudomonadota</taxon>
        <taxon>Gammaproteobacteria</taxon>
        <taxon>Pseudomonadales</taxon>
        <taxon>Marinobacteraceae</taxon>
        <taxon>Marinobacter</taxon>
    </lineage>
</organism>
<dbReference type="InterPro" id="IPR025187">
    <property type="entry name" value="DUF4112"/>
</dbReference>
<dbReference type="PANTHER" id="PTHR35519:SF2">
    <property type="entry name" value="PH DOMAIN PROTEIN"/>
    <property type="match status" value="1"/>
</dbReference>
<name>A0ABT7H987_9GAMM</name>
<keyword evidence="1" id="KW-1133">Transmembrane helix</keyword>
<dbReference type="EMBL" id="JASSQD010000001">
    <property type="protein sequence ID" value="MDK9556928.1"/>
    <property type="molecule type" value="Genomic_DNA"/>
</dbReference>
<gene>
    <name evidence="2" type="ORF">QQF73_04765</name>
</gene>
<dbReference type="Proteomes" id="UP001223547">
    <property type="component" value="Unassembled WGS sequence"/>
</dbReference>
<feature type="transmembrane region" description="Helical" evidence="1">
    <location>
        <begin position="128"/>
        <end position="150"/>
    </location>
</feature>
<sequence length="151" mass="16471">MAKPIEARQRAILQRLEKFSRFTDSSIPIPFTRVTIGVDAVIGLLPGIGDLAGLVLASYVLVEAHRAGAGTALKLRMVRNMGIDFLGGLLPVVGDAFDAVYKANTRNTRLLKHYLEEQLAVEPPRQPFPWMTLIGLSILFAAITVGLTLVF</sequence>
<protein>
    <submittedName>
        <fullName evidence="2">DUF4112 domain-containing protein</fullName>
    </submittedName>
</protein>
<keyword evidence="3" id="KW-1185">Reference proteome</keyword>
<evidence type="ECO:0000313" key="2">
    <source>
        <dbReference type="EMBL" id="MDK9556928.1"/>
    </source>
</evidence>
<evidence type="ECO:0000313" key="3">
    <source>
        <dbReference type="Proteomes" id="UP001223547"/>
    </source>
</evidence>
<dbReference type="Pfam" id="PF13430">
    <property type="entry name" value="DUF4112"/>
    <property type="match status" value="1"/>
</dbReference>